<protein>
    <submittedName>
        <fullName evidence="8">AI-2E family transporter</fullName>
    </submittedName>
</protein>
<feature type="transmembrane region" description="Helical" evidence="7">
    <location>
        <begin position="269"/>
        <end position="286"/>
    </location>
</feature>
<dbReference type="PANTHER" id="PTHR21716:SF66">
    <property type="entry name" value="TRANSPORT PROTEIN SLL0063-RELATED"/>
    <property type="match status" value="1"/>
</dbReference>
<name>A0A2W4XLF9_9CYAN</name>
<evidence type="ECO:0000313" key="9">
    <source>
        <dbReference type="Proteomes" id="UP000249794"/>
    </source>
</evidence>
<evidence type="ECO:0000313" key="8">
    <source>
        <dbReference type="EMBL" id="PZO56937.1"/>
    </source>
</evidence>
<feature type="transmembrane region" description="Helical" evidence="7">
    <location>
        <begin position="237"/>
        <end position="262"/>
    </location>
</feature>
<reference evidence="8 9" key="2">
    <citation type="submission" date="2018-06" db="EMBL/GenBank/DDBJ databases">
        <title>Metagenomic assembly of (sub)arctic Cyanobacteria and their associated microbiome from non-axenic cultures.</title>
        <authorList>
            <person name="Baurain D."/>
        </authorList>
    </citation>
    <scope>NUCLEOTIDE SEQUENCE [LARGE SCALE GENOMIC DNA]</scope>
    <source>
        <strain evidence="8">ULC027bin1</strain>
    </source>
</reference>
<reference evidence="9" key="1">
    <citation type="submission" date="2018-04" db="EMBL/GenBank/DDBJ databases">
        <authorList>
            <person name="Cornet L."/>
        </authorList>
    </citation>
    <scope>NUCLEOTIDE SEQUENCE [LARGE SCALE GENOMIC DNA]</scope>
</reference>
<sequence>MDWLNRLPRWMIWGLALPLLALNGWVALQIFAYFRSQLTVFLSATLLSFVLNYPVQLLSRFRLRRSLAILLVLLITIAVLGLLGVLLVPPLVEQVNELAGRLPSWLDSSTSQLTAIQNWAISLNLPLDLTQLSDQLQGKITTQIQSLSAGVLSLLPDAISGVVDLGLTVVLTFYLLLHGERLWNGIFEWLPTSWNERARPLIRQNFQNYFLGQITVALLMGTAMTIAFVVIRVPFGLLFGIAVGVAAIFPFGPSLSIAIISFLTALKSIWLGVRVVAVAAVIDQIVENVIAPQLIGGFVGLNPVWILVSLLVGTKIAGFLGLIVAVPVASSIKSIFEASKIPPSPPESEAATGSTDEAQDVASETATLASA</sequence>
<evidence type="ECO:0000256" key="4">
    <source>
        <dbReference type="ARBA" id="ARBA00022989"/>
    </source>
</evidence>
<accession>A0A2W4XLF9</accession>
<keyword evidence="5 7" id="KW-0472">Membrane</keyword>
<feature type="transmembrane region" description="Helical" evidence="7">
    <location>
        <begin position="209"/>
        <end position="231"/>
    </location>
</feature>
<keyword evidence="4 7" id="KW-1133">Transmembrane helix</keyword>
<comment type="subcellular location">
    <subcellularLocation>
        <location evidence="1">Membrane</location>
        <topology evidence="1">Multi-pass membrane protein</topology>
    </subcellularLocation>
</comment>
<evidence type="ECO:0000256" key="7">
    <source>
        <dbReference type="SAM" id="Phobius"/>
    </source>
</evidence>
<evidence type="ECO:0000256" key="1">
    <source>
        <dbReference type="ARBA" id="ARBA00004141"/>
    </source>
</evidence>
<evidence type="ECO:0000256" key="2">
    <source>
        <dbReference type="ARBA" id="ARBA00009773"/>
    </source>
</evidence>
<dbReference type="Proteomes" id="UP000249794">
    <property type="component" value="Unassembled WGS sequence"/>
</dbReference>
<evidence type="ECO:0000256" key="3">
    <source>
        <dbReference type="ARBA" id="ARBA00022692"/>
    </source>
</evidence>
<feature type="transmembrane region" description="Helical" evidence="7">
    <location>
        <begin position="38"/>
        <end position="55"/>
    </location>
</feature>
<evidence type="ECO:0000256" key="5">
    <source>
        <dbReference type="ARBA" id="ARBA00023136"/>
    </source>
</evidence>
<organism evidence="8 9">
    <name type="scientific">Phormidesmis priestleyi</name>
    <dbReference type="NCBI Taxonomy" id="268141"/>
    <lineage>
        <taxon>Bacteria</taxon>
        <taxon>Bacillati</taxon>
        <taxon>Cyanobacteriota</taxon>
        <taxon>Cyanophyceae</taxon>
        <taxon>Leptolyngbyales</taxon>
        <taxon>Leptolyngbyaceae</taxon>
        <taxon>Phormidesmis</taxon>
    </lineage>
</organism>
<evidence type="ECO:0000256" key="6">
    <source>
        <dbReference type="SAM" id="MobiDB-lite"/>
    </source>
</evidence>
<dbReference type="AlphaFoldDB" id="A0A2W4XLF9"/>
<feature type="transmembrane region" description="Helical" evidence="7">
    <location>
        <begin position="306"/>
        <end position="330"/>
    </location>
</feature>
<proteinExistence type="inferred from homology"/>
<feature type="transmembrane region" description="Helical" evidence="7">
    <location>
        <begin position="12"/>
        <end position="32"/>
    </location>
</feature>
<keyword evidence="3 7" id="KW-0812">Transmembrane</keyword>
<feature type="transmembrane region" description="Helical" evidence="7">
    <location>
        <begin position="67"/>
        <end position="88"/>
    </location>
</feature>
<dbReference type="InterPro" id="IPR002549">
    <property type="entry name" value="AI-2E-like"/>
</dbReference>
<comment type="caution">
    <text evidence="8">The sequence shown here is derived from an EMBL/GenBank/DDBJ whole genome shotgun (WGS) entry which is preliminary data.</text>
</comment>
<dbReference type="Pfam" id="PF01594">
    <property type="entry name" value="AI-2E_transport"/>
    <property type="match status" value="1"/>
</dbReference>
<dbReference type="GO" id="GO:0016020">
    <property type="term" value="C:membrane"/>
    <property type="evidence" value="ECO:0007669"/>
    <property type="project" value="UniProtKB-SubCell"/>
</dbReference>
<feature type="compositionally biased region" description="Polar residues" evidence="6">
    <location>
        <begin position="351"/>
        <end position="371"/>
    </location>
</feature>
<gene>
    <name evidence="8" type="ORF">DCF15_07920</name>
</gene>
<feature type="transmembrane region" description="Helical" evidence="7">
    <location>
        <begin position="158"/>
        <end position="177"/>
    </location>
</feature>
<comment type="similarity">
    <text evidence="2">Belongs to the autoinducer-2 exporter (AI-2E) (TC 2.A.86) family.</text>
</comment>
<dbReference type="PANTHER" id="PTHR21716">
    <property type="entry name" value="TRANSMEMBRANE PROTEIN"/>
    <property type="match status" value="1"/>
</dbReference>
<dbReference type="GO" id="GO:0055085">
    <property type="term" value="P:transmembrane transport"/>
    <property type="evidence" value="ECO:0007669"/>
    <property type="project" value="TreeGrafter"/>
</dbReference>
<dbReference type="EMBL" id="QBMP01000061">
    <property type="protein sequence ID" value="PZO56937.1"/>
    <property type="molecule type" value="Genomic_DNA"/>
</dbReference>
<feature type="region of interest" description="Disordered" evidence="6">
    <location>
        <begin position="339"/>
        <end position="371"/>
    </location>
</feature>